<keyword evidence="2" id="KW-0472">Membrane</keyword>
<feature type="transmembrane region" description="Helical" evidence="2">
    <location>
        <begin position="458"/>
        <end position="483"/>
    </location>
</feature>
<feature type="compositionally biased region" description="Basic and acidic residues" evidence="1">
    <location>
        <begin position="721"/>
        <end position="733"/>
    </location>
</feature>
<protein>
    <submittedName>
        <fullName evidence="5">Axial budding pattern protein 2</fullName>
    </submittedName>
</protein>
<dbReference type="OrthoDB" id="41532at2759"/>
<reference evidence="6" key="1">
    <citation type="journal article" date="2016" name="Genome Announc.">
        <title>Genome sequences of three species of Hanseniaspora isolated from spontaneous wine fermentations.</title>
        <authorList>
            <person name="Sternes P.R."/>
            <person name="Lee D."/>
            <person name="Kutyna D.R."/>
            <person name="Borneman A.R."/>
        </authorList>
    </citation>
    <scope>NUCLEOTIDE SEQUENCE [LARGE SCALE GENOMIC DNA]</scope>
    <source>
        <strain evidence="6">AWRI3579</strain>
    </source>
</reference>
<dbReference type="InParanoid" id="A0A1E5RNT4"/>
<dbReference type="Gene3D" id="2.60.40.10">
    <property type="entry name" value="Immunoglobulins"/>
    <property type="match status" value="2"/>
</dbReference>
<dbReference type="EMBL" id="LPNM01000005">
    <property type="protein sequence ID" value="OEJ88542.1"/>
    <property type="molecule type" value="Genomic_DNA"/>
</dbReference>
<keyword evidence="2" id="KW-1133">Transmembrane helix</keyword>
<dbReference type="InterPro" id="IPR013783">
    <property type="entry name" value="Ig-like_fold"/>
</dbReference>
<evidence type="ECO:0000313" key="5">
    <source>
        <dbReference type="EMBL" id="OEJ88542.1"/>
    </source>
</evidence>
<gene>
    <name evidence="5" type="ORF">AWRI3579_g773</name>
</gene>
<comment type="caution">
    <text evidence="5">The sequence shown here is derived from an EMBL/GenBank/DDBJ whole genome shotgun (WGS) entry which is preliminary data.</text>
</comment>
<feature type="signal peptide" evidence="3">
    <location>
        <begin position="1"/>
        <end position="21"/>
    </location>
</feature>
<feature type="region of interest" description="Disordered" evidence="1">
    <location>
        <begin position="716"/>
        <end position="846"/>
    </location>
</feature>
<evidence type="ECO:0000256" key="2">
    <source>
        <dbReference type="SAM" id="Phobius"/>
    </source>
</evidence>
<name>A0A1E5RNT4_9ASCO</name>
<feature type="compositionally biased region" description="Basic and acidic residues" evidence="1">
    <location>
        <begin position="836"/>
        <end position="846"/>
    </location>
</feature>
<keyword evidence="6" id="KW-1185">Reference proteome</keyword>
<dbReference type="Pfam" id="PF05345">
    <property type="entry name" value="He_PIG"/>
    <property type="match status" value="2"/>
</dbReference>
<dbReference type="SMART" id="SM00736">
    <property type="entry name" value="CADG"/>
    <property type="match status" value="2"/>
</dbReference>
<dbReference type="GO" id="GO:0016020">
    <property type="term" value="C:membrane"/>
    <property type="evidence" value="ECO:0007669"/>
    <property type="project" value="InterPro"/>
</dbReference>
<feature type="domain" description="Dystroglycan-type cadherin-like" evidence="4">
    <location>
        <begin position="142"/>
        <end position="247"/>
    </location>
</feature>
<evidence type="ECO:0000259" key="4">
    <source>
        <dbReference type="SMART" id="SM00736"/>
    </source>
</evidence>
<dbReference type="InterPro" id="IPR015919">
    <property type="entry name" value="Cadherin-like_sf"/>
</dbReference>
<organism evidence="5 6">
    <name type="scientific">Hanseniaspora osmophila</name>
    <dbReference type="NCBI Taxonomy" id="56408"/>
    <lineage>
        <taxon>Eukaryota</taxon>
        <taxon>Fungi</taxon>
        <taxon>Dikarya</taxon>
        <taxon>Ascomycota</taxon>
        <taxon>Saccharomycotina</taxon>
        <taxon>Saccharomycetes</taxon>
        <taxon>Saccharomycodales</taxon>
        <taxon>Saccharomycodaceae</taxon>
        <taxon>Hanseniaspora</taxon>
    </lineage>
</organism>
<evidence type="ECO:0000256" key="1">
    <source>
        <dbReference type="SAM" id="MobiDB-lite"/>
    </source>
</evidence>
<feature type="domain" description="Dystroglycan-type cadherin-like" evidence="4">
    <location>
        <begin position="24"/>
        <end position="124"/>
    </location>
</feature>
<feature type="compositionally biased region" description="Basic and acidic residues" evidence="1">
    <location>
        <begin position="604"/>
        <end position="614"/>
    </location>
</feature>
<evidence type="ECO:0000256" key="3">
    <source>
        <dbReference type="SAM" id="SignalP"/>
    </source>
</evidence>
<dbReference type="GO" id="GO:0005509">
    <property type="term" value="F:calcium ion binding"/>
    <property type="evidence" value="ECO:0007669"/>
    <property type="project" value="InterPro"/>
</dbReference>
<feature type="region of interest" description="Disordered" evidence="1">
    <location>
        <begin position="594"/>
        <end position="614"/>
    </location>
</feature>
<feature type="region of interest" description="Disordered" evidence="1">
    <location>
        <begin position="492"/>
        <end position="525"/>
    </location>
</feature>
<evidence type="ECO:0000313" key="6">
    <source>
        <dbReference type="Proteomes" id="UP000095728"/>
    </source>
</evidence>
<keyword evidence="2" id="KW-0812">Transmembrane</keyword>
<keyword evidence="3" id="KW-0732">Signal</keyword>
<dbReference type="InterPro" id="IPR006644">
    <property type="entry name" value="Cadg"/>
</dbReference>
<feature type="chain" id="PRO_5009184823" evidence="3">
    <location>
        <begin position="22"/>
        <end position="846"/>
    </location>
</feature>
<dbReference type="AlphaFoldDB" id="A0A1E5RNT4"/>
<feature type="region of interest" description="Disordered" evidence="1">
    <location>
        <begin position="348"/>
        <end position="409"/>
    </location>
</feature>
<proteinExistence type="predicted"/>
<sequence length="846" mass="90780">MLPIDQSYIIILLLLPALVIATPTEFFSLSNQLLPICVVDKQFSYQIAADTFKSSDSMTYEAYDLPEWISFDSGSQTFSGTPSSSDYSGSSSYDQFDVTLQATDSSGSTNSSFTLILMSSKDGNSVTIDPDFSLLDTLQEAGETNGDSSLVLTPHKEFSLTFDTSDFDSSSDSLTYYARQTNGHTPLPNWLFFDSSNLHFYGTAPSINSDIAPEMMFEISLIATAVAGYTSQQINFVMNIGAHQFTTSLQQTITLSANSSDSYAVSYDIPMNKIYLDGSPVNSSVIGSVDLSDSAPSFISLNNNGDNSYEVSGTVPSSYTTKTTDFYVQVYDLYGDAVYINFELQNSRSSSSSSSRMSSTTSSSSSSSSASSTQSSSSRSSSSLNSTSSSFSATKTSRSSSSSSTSYTSSQNATSMAHTFSTKTLSPSLSATASNSASSSAAAPLKNNSTSHKKNKHVTAIACGVIIPVFFILLCLLLLFIFYRKRKNNQQQQQQQDMEKANKNASPFTPPGGAGGTGTGASAAAAGGAAMGGAAAIAGARQDSSDYSSDDEGFDNEKQDRTLNDKNADALNNIPAAISAESALDNTVRQFLDHTDSSSANTDPRNHSDFDDLHNENMHDANVVFLPHSNSLDTSDMYSPIRNSYASSDSGNVTEKPRNATTAYYNAQPSNKESWRYVSDSLGKERNSMYTNNSSASAKDQRSSYHTLNSIGTNEFMNTELHPDSNIKNKDPSKSTLLNVRDSAFEPKTMPPAEATGKTSNVSTITPSSFPPGTNTLPDHNTNTIDSSGTLKQSSLFEDVPEQTENVTRPDPPAKRKSNLVKMNDMSSDIQVGDATKIKGEEIQTL</sequence>
<dbReference type="STRING" id="56408.A0A1E5RNT4"/>
<accession>A0A1E5RNT4</accession>
<dbReference type="SUPFAM" id="SSF49313">
    <property type="entry name" value="Cadherin-like"/>
    <property type="match status" value="2"/>
</dbReference>
<feature type="compositionally biased region" description="Polar residues" evidence="1">
    <location>
        <begin position="757"/>
        <end position="796"/>
    </location>
</feature>
<dbReference type="Proteomes" id="UP000095728">
    <property type="component" value="Unassembled WGS sequence"/>
</dbReference>